<evidence type="ECO:0000313" key="2">
    <source>
        <dbReference type="EMBL" id="ESA00124.1"/>
    </source>
</evidence>
<evidence type="ECO:0000313" key="4">
    <source>
        <dbReference type="Proteomes" id="UP000018888"/>
    </source>
</evidence>
<feature type="transmembrane region" description="Helical" evidence="1">
    <location>
        <begin position="216"/>
        <end position="237"/>
    </location>
</feature>
<dbReference type="EMBL" id="KI297436">
    <property type="protein sequence ID" value="ESA00124.1"/>
    <property type="molecule type" value="Genomic_DNA"/>
</dbReference>
<dbReference type="AlphaFoldDB" id="U9SW09"/>
<gene>
    <name evidence="3" type="ORF">GLOIN_2v1848589</name>
    <name evidence="2" type="ORF">GLOINDRAFT_8814</name>
</gene>
<sequence>MDLWQLFNFIVCYAVLNSTAFKNSYFAMAESGFTVAILWLYWVSAIFRFIPGVFYHTKGWKETFMQAPLFRLFSVTISIYIGILSIIIDRKYWGPGRNDIRKPPKWLRNHVVHDEFEEKERIDYGLPKKCWFLSGQTTNPLLGPLSAYWQIKDGKISYKDGFWVSKWNDDPWIENGFVQFEPLGLSGTVIMIFSMVFVIAIGSIEGGIGWTLLLSLYAFFFPGMADLVWHCTIGTIIGCAREGSFNEFKVWWYRVRLIISVLSLTAMSLCPFSLLIAFLLHNFEPLRATAMVNCIILWLCPGCHAIRRTWFLISSTFIFYVWYQNTGDVVNLVQFA</sequence>
<evidence type="ECO:0000256" key="1">
    <source>
        <dbReference type="SAM" id="Phobius"/>
    </source>
</evidence>
<evidence type="ECO:0000313" key="3">
    <source>
        <dbReference type="EMBL" id="POG58754.1"/>
    </source>
</evidence>
<reference evidence="3 4" key="3">
    <citation type="journal article" date="2018" name="New Phytol.">
        <title>High intraspecific genome diversity in the model arbuscular mycorrhizal symbiont Rhizophagus irregularis.</title>
        <authorList>
            <person name="Chen E.C.H."/>
            <person name="Morin E."/>
            <person name="Beaudet D."/>
            <person name="Noel J."/>
            <person name="Yildirir G."/>
            <person name="Ndikumana S."/>
            <person name="Charron P."/>
            <person name="St-Onge C."/>
            <person name="Giorgi J."/>
            <person name="Kruger M."/>
            <person name="Marton T."/>
            <person name="Ropars J."/>
            <person name="Grigoriev I.V."/>
            <person name="Hainaut M."/>
            <person name="Henrissat B."/>
            <person name="Roux C."/>
            <person name="Martin F."/>
            <person name="Corradi N."/>
        </authorList>
    </citation>
    <scope>NUCLEOTIDE SEQUENCE [LARGE SCALE GENOMIC DNA]</scope>
    <source>
        <strain evidence="4">DAOM 181602 / DAOM 197198 / MUCL 43194</strain>
        <strain evidence="3">DAOM 197198</strain>
    </source>
</reference>
<feature type="transmembrane region" description="Helical" evidence="1">
    <location>
        <begin position="6"/>
        <end position="25"/>
    </location>
</feature>
<keyword evidence="1" id="KW-1133">Transmembrane helix</keyword>
<protein>
    <submittedName>
        <fullName evidence="2">Uncharacterized protein</fullName>
    </submittedName>
</protein>
<name>U9SW09_RHIID</name>
<feature type="transmembrane region" description="Helical" evidence="1">
    <location>
        <begin position="32"/>
        <end position="50"/>
    </location>
</feature>
<reference evidence="3 4" key="1">
    <citation type="journal article" date="2013" name="Proc. Natl. Acad. Sci. U.S.A.">
        <title>Genome of an arbuscular mycorrhizal fungus provides insight into the oldest plant symbiosis.</title>
        <authorList>
            <person name="Tisserant E."/>
            <person name="Malbreil M."/>
            <person name="Kuo A."/>
            <person name="Kohler A."/>
            <person name="Symeonidi A."/>
            <person name="Balestrini R."/>
            <person name="Charron P."/>
            <person name="Duensing N."/>
            <person name="Frei Dit Frey N."/>
            <person name="Gianinazzi-Pearson V."/>
            <person name="Gilbert L.B."/>
            <person name="Handa Y."/>
            <person name="Herr J.R."/>
            <person name="Hijri M."/>
            <person name="Koul R."/>
            <person name="Kawaguchi M."/>
            <person name="Krajinski F."/>
            <person name="Lammers P.J."/>
            <person name="Masclaux F.G."/>
            <person name="Murat C."/>
            <person name="Morin E."/>
            <person name="Ndikumana S."/>
            <person name="Pagni M."/>
            <person name="Petitpierre D."/>
            <person name="Requena N."/>
            <person name="Rosikiewicz P."/>
            <person name="Riley R."/>
            <person name="Saito K."/>
            <person name="San Clemente H."/>
            <person name="Shapiro H."/>
            <person name="van Tuinen D."/>
            <person name="Becard G."/>
            <person name="Bonfante P."/>
            <person name="Paszkowski U."/>
            <person name="Shachar-Hill Y.Y."/>
            <person name="Tuskan G.A."/>
            <person name="Young P.W."/>
            <person name="Sanders I.R."/>
            <person name="Henrissat B."/>
            <person name="Rensing S.A."/>
            <person name="Grigoriev I.V."/>
            <person name="Corradi N."/>
            <person name="Roux C."/>
            <person name="Martin F."/>
        </authorList>
    </citation>
    <scope>NUCLEOTIDE SEQUENCE [LARGE SCALE GENOMIC DNA]</scope>
    <source>
        <strain evidence="4">DAOM 181602 / DAOM 197198 / MUCL 43194</strain>
        <strain evidence="3">DAOM 197198</strain>
    </source>
</reference>
<dbReference type="Proteomes" id="UP000018888">
    <property type="component" value="Unassembled WGS sequence"/>
</dbReference>
<dbReference type="EMBL" id="AUPC02000499">
    <property type="protein sequence ID" value="POG58754.1"/>
    <property type="molecule type" value="Genomic_DNA"/>
</dbReference>
<feature type="transmembrane region" description="Helical" evidence="1">
    <location>
        <begin position="257"/>
        <end position="280"/>
    </location>
</feature>
<dbReference type="VEuPathDB" id="FungiDB:RhiirFUN_026920"/>
<reference evidence="2" key="2">
    <citation type="submission" date="2013-07" db="EMBL/GenBank/DDBJ databases">
        <title>The genome of an arbuscular mycorrhizal fungus provides insights into the evolution of the oldest plant symbiosis.</title>
        <authorList>
            <consortium name="DOE Joint Genome Institute"/>
            <person name="Tisserant E."/>
            <person name="Malbreil M."/>
            <person name="Kuo A."/>
            <person name="Kohler A."/>
            <person name="Symeonidi A."/>
            <person name="Balestrini R."/>
            <person name="Charron P."/>
            <person name="Duensing N."/>
            <person name="Frei-dit-Frey N."/>
            <person name="Gianinazzi-Pearson V."/>
            <person name="Gilbert B."/>
            <person name="Handa Y."/>
            <person name="Hijri M."/>
            <person name="Kaul R."/>
            <person name="Kawaguchi M."/>
            <person name="Krajinski F."/>
            <person name="Lammers P."/>
            <person name="Lapierre D."/>
            <person name="Masclaux F.G."/>
            <person name="Murat C."/>
            <person name="Morin E."/>
            <person name="Ndikumana S."/>
            <person name="Pagni M."/>
            <person name="Petitpierre D."/>
            <person name="Requena N."/>
            <person name="Rosikiewicz P."/>
            <person name="Riley R."/>
            <person name="Saito K."/>
            <person name="San Clemente H."/>
            <person name="Shapiro H."/>
            <person name="van Tuinen D."/>
            <person name="Becard G."/>
            <person name="Bonfante P."/>
            <person name="Paszkowski U."/>
            <person name="Shachar-Hill Y."/>
            <person name="Young J.P."/>
            <person name="Sanders I.R."/>
            <person name="Henrissat B."/>
            <person name="Rensing S.A."/>
            <person name="Grigoriev I.V."/>
            <person name="Corradi N."/>
            <person name="Roux C."/>
            <person name="Martin F."/>
        </authorList>
    </citation>
    <scope>NUCLEOTIDE SEQUENCE</scope>
    <source>
        <strain evidence="2">DAOM 197198</strain>
    </source>
</reference>
<keyword evidence="1" id="KW-0812">Transmembrane</keyword>
<keyword evidence="1" id="KW-0472">Membrane</keyword>
<keyword evidence="4" id="KW-1185">Reference proteome</keyword>
<organism evidence="2">
    <name type="scientific">Rhizophagus irregularis (strain DAOM 181602 / DAOM 197198 / MUCL 43194)</name>
    <name type="common">Arbuscular mycorrhizal fungus</name>
    <name type="synonym">Glomus intraradices</name>
    <dbReference type="NCBI Taxonomy" id="747089"/>
    <lineage>
        <taxon>Eukaryota</taxon>
        <taxon>Fungi</taxon>
        <taxon>Fungi incertae sedis</taxon>
        <taxon>Mucoromycota</taxon>
        <taxon>Glomeromycotina</taxon>
        <taxon>Glomeromycetes</taxon>
        <taxon>Glomerales</taxon>
        <taxon>Glomeraceae</taxon>
        <taxon>Rhizophagus</taxon>
    </lineage>
</organism>
<feature type="transmembrane region" description="Helical" evidence="1">
    <location>
        <begin position="183"/>
        <end position="204"/>
    </location>
</feature>
<feature type="transmembrane region" description="Helical" evidence="1">
    <location>
        <begin position="70"/>
        <end position="88"/>
    </location>
</feature>
<proteinExistence type="predicted"/>
<dbReference type="HOGENOM" id="CLU_826782_0_0_1"/>
<accession>U9SW09</accession>
<feature type="transmembrane region" description="Helical" evidence="1">
    <location>
        <begin position="286"/>
        <end position="306"/>
    </location>
</feature>